<dbReference type="Proteomes" id="UP000318199">
    <property type="component" value="Unassembled WGS sequence"/>
</dbReference>
<dbReference type="OrthoDB" id="4624384at2"/>
<protein>
    <submittedName>
        <fullName evidence="1">SRPBCC family protein</fullName>
    </submittedName>
</protein>
<dbReference type="InterPro" id="IPR019587">
    <property type="entry name" value="Polyketide_cyclase/dehydratase"/>
</dbReference>
<evidence type="ECO:0000313" key="1">
    <source>
        <dbReference type="EMBL" id="TWO70645.1"/>
    </source>
</evidence>
<evidence type="ECO:0000313" key="2">
    <source>
        <dbReference type="Proteomes" id="UP000318199"/>
    </source>
</evidence>
<dbReference type="Pfam" id="PF10604">
    <property type="entry name" value="Polyketide_cyc2"/>
    <property type="match status" value="1"/>
</dbReference>
<comment type="caution">
    <text evidence="1">The sequence shown here is derived from an EMBL/GenBank/DDBJ whole genome shotgun (WGS) entry which is preliminary data.</text>
</comment>
<gene>
    <name evidence="1" type="ORF">FN976_13885</name>
</gene>
<reference evidence="1 2" key="1">
    <citation type="submission" date="2019-07" db="EMBL/GenBank/DDBJ databases">
        <title>Caenimonas sedimenti sp. nov., isolated from activated sludge.</title>
        <authorList>
            <person name="Xu J."/>
        </authorList>
    </citation>
    <scope>NUCLEOTIDE SEQUENCE [LARGE SCALE GENOMIC DNA]</scope>
    <source>
        <strain evidence="1 2">HX-9-20</strain>
    </source>
</reference>
<organism evidence="1 2">
    <name type="scientific">Caenimonas sedimenti</name>
    <dbReference type="NCBI Taxonomy" id="2596921"/>
    <lineage>
        <taxon>Bacteria</taxon>
        <taxon>Pseudomonadati</taxon>
        <taxon>Pseudomonadota</taxon>
        <taxon>Betaproteobacteria</taxon>
        <taxon>Burkholderiales</taxon>
        <taxon>Comamonadaceae</taxon>
        <taxon>Caenimonas</taxon>
    </lineage>
</organism>
<dbReference type="EMBL" id="VOBQ01000011">
    <property type="protein sequence ID" value="TWO70645.1"/>
    <property type="molecule type" value="Genomic_DNA"/>
</dbReference>
<keyword evidence="2" id="KW-1185">Reference proteome</keyword>
<name>A0A562ZQS8_9BURK</name>
<accession>A0A562ZQS8</accession>
<dbReference type="AlphaFoldDB" id="A0A562ZQS8"/>
<dbReference type="Gene3D" id="3.30.530.20">
    <property type="match status" value="1"/>
</dbReference>
<proteinExistence type="predicted"/>
<sequence>MYSLASTSVVIERPRVVVFDYVSNHTNFAEWFPGVVEVKSRDQVAHATVGKEYDETLLTPLRGRQSVVIRVTEVAPPRKFVTEGSLPLLMPRMEIELHDIELNTCRVQWRMLSRSTTPLARWTVLPLAGLATQKRADAAMRRLKKILECAFDPKQPCTAQDRKNVSGS</sequence>
<dbReference type="InterPro" id="IPR023393">
    <property type="entry name" value="START-like_dom_sf"/>
</dbReference>
<dbReference type="SUPFAM" id="SSF55961">
    <property type="entry name" value="Bet v1-like"/>
    <property type="match status" value="1"/>
</dbReference>
<dbReference type="RefSeq" id="WP_145893637.1">
    <property type="nucleotide sequence ID" value="NZ_VOBQ01000011.1"/>
</dbReference>